<comment type="catalytic activity">
    <reaction evidence="1">
        <text>ATP + protein L-histidine = ADP + protein N-phospho-L-histidine.</text>
        <dbReference type="EC" id="2.7.13.3"/>
    </reaction>
</comment>
<evidence type="ECO:0000256" key="2">
    <source>
        <dbReference type="ARBA" id="ARBA00001966"/>
    </source>
</evidence>
<keyword evidence="13" id="KW-0411">Iron-sulfur</keyword>
<dbReference type="RefSeq" id="WP_093621027.1">
    <property type="nucleotide sequence ID" value="NZ_BOMT01000074.1"/>
</dbReference>
<evidence type="ECO:0000256" key="11">
    <source>
        <dbReference type="ARBA" id="ARBA00023004"/>
    </source>
</evidence>
<keyword evidence="7" id="KW-0963">Cytoplasm</keyword>
<dbReference type="Pfam" id="PF02518">
    <property type="entry name" value="HATPase_c"/>
    <property type="match status" value="1"/>
</dbReference>
<dbReference type="AlphaFoldDB" id="A0A1I2L4D6"/>
<keyword evidence="19" id="KW-1185">Reference proteome</keyword>
<feature type="transmembrane region" description="Helical" evidence="16">
    <location>
        <begin position="109"/>
        <end position="127"/>
    </location>
</feature>
<dbReference type="GO" id="GO:0046983">
    <property type="term" value="F:protein dimerization activity"/>
    <property type="evidence" value="ECO:0007669"/>
    <property type="project" value="InterPro"/>
</dbReference>
<dbReference type="GO" id="GO:0046872">
    <property type="term" value="F:metal ion binding"/>
    <property type="evidence" value="ECO:0007669"/>
    <property type="project" value="UniProtKB-KW"/>
</dbReference>
<sequence>MWRNVLAKALALASVIGALVTLADLFVNQKVHDPGLGPSGLAALARLATVAPVLFFATAGTVMVTRSPRNPLTWLVLGIGVTLSGWEWYDTEVARCSMPGPSRQHALAAVLYGTVALGVPIVILARYPDGRLPARLRHWPFAAGYAGAVVLVLRDLGPLDACGRWAFAHQGAAQPVMVSAVVAVTAGAVLSRRRSVARRRRPLAWVIGCGLISCAFQIHHHGQVPGQNSHDMLSLLAHPLVVVPLAAAYGRARPDRVQVRAVVRRTVVYGTVSSLVLVVHSAGARIYEGVWRPAQFAVALTLTVVLVAAWDHLQHAANYLAYGIRRDPLRTLADLRAGVASGTDSDLLPTAVRTVVAAVRAQGAVLVLPDGTVSVRAGDEPDDRYVTFPLRYGGTKVGELRVACRNRETRYSRIEVELLEALAAQVAVLVKATELGEALEAERARVLAATRDERDRLRRDLHDGLGPSLAGMGLGLRALSSLVDDDTPEAEMVGRLREATDLAVGDIRRIIDALRPTVLDAENLVGAVERHAVALRSALAVELTAGTLPALGPDVEVAAYRIVTEALTNAARHARAERAWIHITANDVLHISVRDNGLGIRNEAPRHGVGLVSMRRRAELLGGGFSVHSTGSGTTVTATLPLRNS</sequence>
<evidence type="ECO:0000256" key="14">
    <source>
        <dbReference type="ARBA" id="ARBA00024827"/>
    </source>
</evidence>
<dbReference type="GO" id="GO:0016020">
    <property type="term" value="C:membrane"/>
    <property type="evidence" value="ECO:0007669"/>
    <property type="project" value="InterPro"/>
</dbReference>
<keyword evidence="9" id="KW-0479">Metal-binding</keyword>
<evidence type="ECO:0000256" key="9">
    <source>
        <dbReference type="ARBA" id="ARBA00022723"/>
    </source>
</evidence>
<dbReference type="InterPro" id="IPR050482">
    <property type="entry name" value="Sensor_HK_TwoCompSys"/>
</dbReference>
<organism evidence="18 19">
    <name type="scientific">Actinoplanes philippinensis</name>
    <dbReference type="NCBI Taxonomy" id="35752"/>
    <lineage>
        <taxon>Bacteria</taxon>
        <taxon>Bacillati</taxon>
        <taxon>Actinomycetota</taxon>
        <taxon>Actinomycetes</taxon>
        <taxon>Micromonosporales</taxon>
        <taxon>Micromonosporaceae</taxon>
        <taxon>Actinoplanes</taxon>
    </lineage>
</organism>
<evidence type="ECO:0000256" key="3">
    <source>
        <dbReference type="ARBA" id="ARBA00004496"/>
    </source>
</evidence>
<keyword evidence="16" id="KW-0812">Transmembrane</keyword>
<evidence type="ECO:0000259" key="17">
    <source>
        <dbReference type="PROSITE" id="PS50109"/>
    </source>
</evidence>
<dbReference type="GO" id="GO:0000155">
    <property type="term" value="F:phosphorelay sensor kinase activity"/>
    <property type="evidence" value="ECO:0007669"/>
    <property type="project" value="InterPro"/>
</dbReference>
<evidence type="ECO:0000256" key="6">
    <source>
        <dbReference type="ARBA" id="ARBA00022485"/>
    </source>
</evidence>
<evidence type="ECO:0000256" key="1">
    <source>
        <dbReference type="ARBA" id="ARBA00000085"/>
    </source>
</evidence>
<name>A0A1I2L4D6_9ACTN</name>
<comment type="function">
    <text evidence="14">Member of the two-component regulatory system NreB/NreC involved in the control of dissimilatory nitrate/nitrite reduction in response to oxygen. NreB functions as a direct oxygen sensor histidine kinase which is autophosphorylated, in the absence of oxygen, probably at the conserved histidine residue, and transfers its phosphate group probably to a conserved aspartate residue of NreC. NreB/NreC activates the expression of the nitrate (narGHJI) and nitrite (nir) reductase operons, as well as the putative nitrate transporter gene narT.</text>
</comment>
<dbReference type="EMBL" id="FONV01000019">
    <property type="protein sequence ID" value="SFF71986.1"/>
    <property type="molecule type" value="Genomic_DNA"/>
</dbReference>
<dbReference type="InterPro" id="IPR029016">
    <property type="entry name" value="GAF-like_dom_sf"/>
</dbReference>
<dbReference type="OrthoDB" id="227596at2"/>
<evidence type="ECO:0000256" key="4">
    <source>
        <dbReference type="ARBA" id="ARBA00012438"/>
    </source>
</evidence>
<feature type="transmembrane region" description="Helical" evidence="16">
    <location>
        <begin position="41"/>
        <end position="65"/>
    </location>
</feature>
<feature type="transmembrane region" description="Helical" evidence="16">
    <location>
        <begin position="262"/>
        <end position="282"/>
    </location>
</feature>
<dbReference type="Proteomes" id="UP000199645">
    <property type="component" value="Unassembled WGS sequence"/>
</dbReference>
<dbReference type="GO" id="GO:0005737">
    <property type="term" value="C:cytoplasm"/>
    <property type="evidence" value="ECO:0007669"/>
    <property type="project" value="UniProtKB-SubCell"/>
</dbReference>
<dbReference type="Pfam" id="PF07730">
    <property type="entry name" value="HisKA_3"/>
    <property type="match status" value="1"/>
</dbReference>
<evidence type="ECO:0000256" key="12">
    <source>
        <dbReference type="ARBA" id="ARBA00023012"/>
    </source>
</evidence>
<evidence type="ECO:0000313" key="19">
    <source>
        <dbReference type="Proteomes" id="UP000199645"/>
    </source>
</evidence>
<feature type="transmembrane region" description="Helical" evidence="16">
    <location>
        <begin position="232"/>
        <end position="250"/>
    </location>
</feature>
<dbReference type="GO" id="GO:0051539">
    <property type="term" value="F:4 iron, 4 sulfur cluster binding"/>
    <property type="evidence" value="ECO:0007669"/>
    <property type="project" value="UniProtKB-KW"/>
</dbReference>
<reference evidence="18 19" key="1">
    <citation type="submission" date="2016-10" db="EMBL/GenBank/DDBJ databases">
        <authorList>
            <person name="de Groot N.N."/>
        </authorList>
    </citation>
    <scope>NUCLEOTIDE SEQUENCE [LARGE SCALE GENOMIC DNA]</scope>
    <source>
        <strain evidence="18 19">DSM 43019</strain>
    </source>
</reference>
<evidence type="ECO:0000313" key="18">
    <source>
        <dbReference type="EMBL" id="SFF71986.1"/>
    </source>
</evidence>
<dbReference type="InterPro" id="IPR005467">
    <property type="entry name" value="His_kinase_dom"/>
</dbReference>
<feature type="transmembrane region" description="Helical" evidence="16">
    <location>
        <begin position="72"/>
        <end position="89"/>
    </location>
</feature>
<feature type="transmembrane region" description="Helical" evidence="16">
    <location>
        <begin position="139"/>
        <end position="157"/>
    </location>
</feature>
<dbReference type="Gene3D" id="1.20.5.1930">
    <property type="match status" value="1"/>
</dbReference>
<feature type="transmembrane region" description="Helical" evidence="16">
    <location>
        <begin position="202"/>
        <end position="220"/>
    </location>
</feature>
<dbReference type="CDD" id="cd16917">
    <property type="entry name" value="HATPase_UhpB-NarQ-NarX-like"/>
    <property type="match status" value="1"/>
</dbReference>
<dbReference type="SUPFAM" id="SSF55874">
    <property type="entry name" value="ATPase domain of HSP90 chaperone/DNA topoisomerase II/histidine kinase"/>
    <property type="match status" value="1"/>
</dbReference>
<dbReference type="InterPro" id="IPR036890">
    <property type="entry name" value="HATPase_C_sf"/>
</dbReference>
<keyword evidence="6" id="KW-0004">4Fe-4S</keyword>
<comment type="subcellular location">
    <subcellularLocation>
        <location evidence="3">Cytoplasm</location>
    </subcellularLocation>
</comment>
<dbReference type="Gene3D" id="3.30.450.40">
    <property type="match status" value="1"/>
</dbReference>
<evidence type="ECO:0000256" key="7">
    <source>
        <dbReference type="ARBA" id="ARBA00022490"/>
    </source>
</evidence>
<keyword evidence="10 18" id="KW-0418">Kinase</keyword>
<accession>A0A1I2L4D6</accession>
<proteinExistence type="predicted"/>
<comment type="cofactor">
    <cofactor evidence="2">
        <name>[4Fe-4S] cluster</name>
        <dbReference type="ChEBI" id="CHEBI:49883"/>
    </cofactor>
</comment>
<dbReference type="PRINTS" id="PR00344">
    <property type="entry name" value="BCTRLSENSOR"/>
</dbReference>
<evidence type="ECO:0000256" key="10">
    <source>
        <dbReference type="ARBA" id="ARBA00022777"/>
    </source>
</evidence>
<dbReference type="InterPro" id="IPR004358">
    <property type="entry name" value="Sig_transdc_His_kin-like_C"/>
</dbReference>
<feature type="domain" description="Histidine kinase" evidence="17">
    <location>
        <begin position="561"/>
        <end position="644"/>
    </location>
</feature>
<dbReference type="Gene3D" id="3.30.565.10">
    <property type="entry name" value="Histidine kinase-like ATPase, C-terminal domain"/>
    <property type="match status" value="1"/>
</dbReference>
<keyword evidence="8" id="KW-0808">Transferase</keyword>
<evidence type="ECO:0000256" key="15">
    <source>
        <dbReference type="ARBA" id="ARBA00030800"/>
    </source>
</evidence>
<protein>
    <recommendedName>
        <fullName evidence="5">Oxygen sensor histidine kinase NreB</fullName>
        <ecNumber evidence="4">2.7.13.3</ecNumber>
    </recommendedName>
    <alternativeName>
        <fullName evidence="15">Nitrogen regulation protein B</fullName>
    </alternativeName>
</protein>
<evidence type="ECO:0000256" key="13">
    <source>
        <dbReference type="ARBA" id="ARBA00023014"/>
    </source>
</evidence>
<keyword evidence="16" id="KW-0472">Membrane</keyword>
<gene>
    <name evidence="18" type="ORF">SAMN05421541_11945</name>
</gene>
<dbReference type="STRING" id="35752.SAMN05421541_11945"/>
<dbReference type="InterPro" id="IPR011712">
    <property type="entry name" value="Sig_transdc_His_kin_sub3_dim/P"/>
</dbReference>
<dbReference type="SUPFAM" id="SSF55781">
    <property type="entry name" value="GAF domain-like"/>
    <property type="match status" value="1"/>
</dbReference>
<dbReference type="SMART" id="SM00387">
    <property type="entry name" value="HATPase_c"/>
    <property type="match status" value="1"/>
</dbReference>
<evidence type="ECO:0000256" key="5">
    <source>
        <dbReference type="ARBA" id="ARBA00017322"/>
    </source>
</evidence>
<dbReference type="PANTHER" id="PTHR24421">
    <property type="entry name" value="NITRATE/NITRITE SENSOR PROTEIN NARX-RELATED"/>
    <property type="match status" value="1"/>
</dbReference>
<dbReference type="PROSITE" id="PS50109">
    <property type="entry name" value="HIS_KIN"/>
    <property type="match status" value="1"/>
</dbReference>
<dbReference type="EC" id="2.7.13.3" evidence="4"/>
<evidence type="ECO:0000256" key="8">
    <source>
        <dbReference type="ARBA" id="ARBA00022679"/>
    </source>
</evidence>
<keyword evidence="16" id="KW-1133">Transmembrane helix</keyword>
<dbReference type="InterPro" id="IPR003594">
    <property type="entry name" value="HATPase_dom"/>
</dbReference>
<keyword evidence="12" id="KW-0902">Two-component regulatory system</keyword>
<feature type="transmembrane region" description="Helical" evidence="16">
    <location>
        <begin position="172"/>
        <end position="190"/>
    </location>
</feature>
<evidence type="ECO:0000256" key="16">
    <source>
        <dbReference type="SAM" id="Phobius"/>
    </source>
</evidence>
<keyword evidence="11" id="KW-0408">Iron</keyword>